<organism evidence="3 4">
    <name type="scientific">Globodera pallida</name>
    <name type="common">Potato cyst nematode worm</name>
    <name type="synonym">Heterodera pallida</name>
    <dbReference type="NCBI Taxonomy" id="36090"/>
    <lineage>
        <taxon>Eukaryota</taxon>
        <taxon>Metazoa</taxon>
        <taxon>Ecdysozoa</taxon>
        <taxon>Nematoda</taxon>
        <taxon>Chromadorea</taxon>
        <taxon>Rhabditida</taxon>
        <taxon>Tylenchina</taxon>
        <taxon>Tylenchomorpha</taxon>
        <taxon>Tylenchoidea</taxon>
        <taxon>Heteroderidae</taxon>
        <taxon>Heteroderinae</taxon>
        <taxon>Globodera</taxon>
    </lineage>
</organism>
<keyword evidence="2" id="KW-1133">Transmembrane helix</keyword>
<sequence>MGLRPRRRCVHCQTANFCTRHSQIRLLHRDQLKPCMCASKNACLCLPLRAEQLDRICVGIKLDVKALKTDGAEALFFGSLGKLLNDPSYRRNAQMVKRKFELTPFGPKQTLIQWVEFAAEFSELNELNLPGEDELGTLAYYSVDVLLFSAVLVAVFVCILFKLTTFVAKCLRSPERNKEQKIKMN</sequence>
<dbReference type="GO" id="GO:0008194">
    <property type="term" value="F:UDP-glycosyltransferase activity"/>
    <property type="evidence" value="ECO:0007669"/>
    <property type="project" value="InterPro"/>
</dbReference>
<keyword evidence="1" id="KW-0808">Transferase</keyword>
<accession>A0A183CG86</accession>
<name>A0A183CG86_GLOPA</name>
<evidence type="ECO:0000256" key="2">
    <source>
        <dbReference type="SAM" id="Phobius"/>
    </source>
</evidence>
<dbReference type="Proteomes" id="UP000050741">
    <property type="component" value="Unassembled WGS sequence"/>
</dbReference>
<evidence type="ECO:0000313" key="4">
    <source>
        <dbReference type="WBParaSite" id="GPLIN_001189100"/>
    </source>
</evidence>
<dbReference type="Pfam" id="PF00201">
    <property type="entry name" value="UDPGT"/>
    <property type="match status" value="1"/>
</dbReference>
<reference evidence="3" key="1">
    <citation type="submission" date="2013-12" db="EMBL/GenBank/DDBJ databases">
        <authorList>
            <person name="Aslett M."/>
        </authorList>
    </citation>
    <scope>NUCLEOTIDE SEQUENCE [LARGE SCALE GENOMIC DNA]</scope>
    <source>
        <strain evidence="3">Lindley</strain>
    </source>
</reference>
<keyword evidence="3" id="KW-1185">Reference proteome</keyword>
<keyword evidence="2" id="KW-0472">Membrane</keyword>
<dbReference type="WBParaSite" id="GPLIN_001189100">
    <property type="protein sequence ID" value="GPLIN_001189100"/>
    <property type="gene ID" value="GPLIN_001189100"/>
</dbReference>
<evidence type="ECO:0000256" key="1">
    <source>
        <dbReference type="ARBA" id="ARBA00022679"/>
    </source>
</evidence>
<protein>
    <submittedName>
        <fullName evidence="4">Glucuronosyltransferase</fullName>
    </submittedName>
</protein>
<proteinExistence type="predicted"/>
<evidence type="ECO:0000313" key="3">
    <source>
        <dbReference type="Proteomes" id="UP000050741"/>
    </source>
</evidence>
<dbReference type="InterPro" id="IPR002213">
    <property type="entry name" value="UDP_glucos_trans"/>
</dbReference>
<keyword evidence="2" id="KW-0812">Transmembrane</keyword>
<dbReference type="AlphaFoldDB" id="A0A183CG86"/>
<reference evidence="3" key="2">
    <citation type="submission" date="2014-05" db="EMBL/GenBank/DDBJ databases">
        <title>The genome and life-stage specific transcriptomes of Globodera pallida elucidate key aspects of plant parasitism by a cyst nematode.</title>
        <authorList>
            <person name="Cotton J.A."/>
            <person name="Lilley C.J."/>
            <person name="Jones L.M."/>
            <person name="Kikuchi T."/>
            <person name="Reid A.J."/>
            <person name="Thorpe P."/>
            <person name="Tsai I.J."/>
            <person name="Beasley H."/>
            <person name="Blok V."/>
            <person name="Cock P.J.A."/>
            <person name="Van den Akker S.E."/>
            <person name="Holroyd N."/>
            <person name="Hunt M."/>
            <person name="Mantelin S."/>
            <person name="Naghra H."/>
            <person name="Pain A."/>
            <person name="Palomares-Rius J.E."/>
            <person name="Zarowiecki M."/>
            <person name="Berriman M."/>
            <person name="Jones J.T."/>
            <person name="Urwin P.E."/>
        </authorList>
    </citation>
    <scope>NUCLEOTIDE SEQUENCE [LARGE SCALE GENOMIC DNA]</scope>
    <source>
        <strain evidence="3">Lindley</strain>
    </source>
</reference>
<feature type="transmembrane region" description="Helical" evidence="2">
    <location>
        <begin position="145"/>
        <end position="168"/>
    </location>
</feature>
<reference evidence="4" key="3">
    <citation type="submission" date="2016-06" db="UniProtKB">
        <authorList>
            <consortium name="WormBaseParasite"/>
        </authorList>
    </citation>
    <scope>IDENTIFICATION</scope>
</reference>